<dbReference type="PANTHER" id="PTHR30288:SF0">
    <property type="entry name" value="FLAGELLAR HOOK-ASSOCIATED PROTEIN 2"/>
    <property type="match status" value="1"/>
</dbReference>
<dbReference type="InterPro" id="IPR003481">
    <property type="entry name" value="FliD_N"/>
</dbReference>
<evidence type="ECO:0000256" key="5">
    <source>
        <dbReference type="RuleBase" id="RU362066"/>
    </source>
</evidence>
<gene>
    <name evidence="8" type="primary">fliD_2</name>
    <name evidence="8" type="ORF">BEH84_05644</name>
</gene>
<dbReference type="GO" id="GO:0071973">
    <property type="term" value="P:bacterial-type flagellum-dependent cell motility"/>
    <property type="evidence" value="ECO:0007669"/>
    <property type="project" value="TreeGrafter"/>
</dbReference>
<dbReference type="Pfam" id="PF07195">
    <property type="entry name" value="FliD_C"/>
    <property type="match status" value="1"/>
</dbReference>
<dbReference type="InterPro" id="IPR040026">
    <property type="entry name" value="FliD"/>
</dbReference>
<dbReference type="Pfam" id="PF02465">
    <property type="entry name" value="FliD_N"/>
    <property type="match status" value="1"/>
</dbReference>
<evidence type="ECO:0000256" key="2">
    <source>
        <dbReference type="ARBA" id="ARBA00011255"/>
    </source>
</evidence>
<evidence type="ECO:0000256" key="3">
    <source>
        <dbReference type="ARBA" id="ARBA00023054"/>
    </source>
</evidence>
<dbReference type="Pfam" id="PF07196">
    <property type="entry name" value="Flagellin_IN"/>
    <property type="match status" value="1"/>
</dbReference>
<organism evidence="8 9">
    <name type="scientific">Eisenbergiella tayi</name>
    <dbReference type="NCBI Taxonomy" id="1432052"/>
    <lineage>
        <taxon>Bacteria</taxon>
        <taxon>Bacillati</taxon>
        <taxon>Bacillota</taxon>
        <taxon>Clostridia</taxon>
        <taxon>Lachnospirales</taxon>
        <taxon>Lachnospiraceae</taxon>
        <taxon>Eisenbergiella</taxon>
    </lineage>
</organism>
<dbReference type="GO" id="GO:0005576">
    <property type="term" value="C:extracellular region"/>
    <property type="evidence" value="ECO:0007669"/>
    <property type="project" value="UniProtKB-SubCell"/>
</dbReference>
<comment type="similarity">
    <text evidence="1 5">Belongs to the FliD family.</text>
</comment>
<dbReference type="GO" id="GO:0009421">
    <property type="term" value="C:bacterial-type flagellum filament cap"/>
    <property type="evidence" value="ECO:0007669"/>
    <property type="project" value="InterPro"/>
</dbReference>
<evidence type="ECO:0000259" key="7">
    <source>
        <dbReference type="Pfam" id="PF07195"/>
    </source>
</evidence>
<keyword evidence="8" id="KW-0282">Flagellum</keyword>
<dbReference type="GO" id="GO:0007155">
    <property type="term" value="P:cell adhesion"/>
    <property type="evidence" value="ECO:0007669"/>
    <property type="project" value="InterPro"/>
</dbReference>
<dbReference type="GO" id="GO:0009424">
    <property type="term" value="C:bacterial-type flagellum hook"/>
    <property type="evidence" value="ECO:0007669"/>
    <property type="project" value="UniProtKB-UniRule"/>
</dbReference>
<sequence length="809" mass="86015">MASIGGLSSNASTNSASSLRGYGGLASGLDRDSLIESMTYATTSKIQKQQQAKQKITWTQEAMRGITDKLYNFSQSFISYTSPKSLLSTKLFSSNQITALGENSKYIGVSGSSSLAKSMSIAGVKQMASDAKCNFTGAASDQKLASGGIDEDLSTLNDYSTVAGTSFTVKYGSKYYSVSLPENSEDYKYDTLSDVAASINKAMGEISVGDGKTLADAMAVSEDGSRLTFTNKDTAGNALELTGSSDNLLGNLGFQFGQDNKGIEITSSGVRGSSNAKLTEQKSVADQIGGKQICFTYNGKTEWIQLASAADLKDPTKGNNDLDYLVSDLQAKLDKAFGAGRINVKADSTATPGQSSLSFKTTVPTNNNSIVEDKSSVLSLAAGERGLLGQYGALTGLSAGDSNRLNLESSWTKSGLKHMEGMTDAQIAALPDEDTLKINGTEIKIKKGMSLTDIMDAINASDAGVKASYLAEGDRFVLTSTENGASGKIEIDSDQGIDQLLFGVKGTDYEVQEGKDAIIAVKYAGSDTPVEVTRGSNSFNLNGLTVTVKGEFGYNSGVLDPAAEAITFDVTMNTEPAVTAVKEMVDAFNEIVKLVNDEVSTKPNRKYDPLTAEQEDEMSESQINAWNEKAKAGMLFNDSDIRGLADALRTIISGDASNMQKMGLSVSTDYSDNGKLVFDEEAFKKALETDPDGVINAFTRPAEKDANGNVTDAGGVMVRLQTIMEKYASTTGATKGILIERAGSKYAPTSILTNSMQKQLDAIDKEIDRLTDKLSVEQDRYISQFTNLERLISQMNSQSSWLASAFGGA</sequence>
<keyword evidence="4 5" id="KW-0975">Bacterial flagellum</keyword>
<comment type="function">
    <text evidence="5">Required for morphogenesis and for the elongation of the flagellar filament by facilitating polymerization of the flagellin monomers at the tip of growing filament. Forms a capping structure, which prevents flagellin subunits (transported through the central channel of the flagellum) from leaking out without polymerization at the distal end.</text>
</comment>
<feature type="domain" description="Flagellar hook-associated protein 2 C-terminal" evidence="7">
    <location>
        <begin position="515"/>
        <end position="797"/>
    </location>
</feature>
<keyword evidence="3 5" id="KW-0175">Coiled coil</keyword>
<dbReference type="AlphaFoldDB" id="A0A1E3AI83"/>
<comment type="subunit">
    <text evidence="2 5">Homopentamer.</text>
</comment>
<dbReference type="GeneID" id="29724503"/>
<dbReference type="Proteomes" id="UP000095003">
    <property type="component" value="Unassembled WGS sequence"/>
</dbReference>
<keyword evidence="8" id="KW-0969">Cilium</keyword>
<evidence type="ECO:0000256" key="4">
    <source>
        <dbReference type="ARBA" id="ARBA00023143"/>
    </source>
</evidence>
<reference evidence="8 9" key="1">
    <citation type="submission" date="2016-07" db="EMBL/GenBank/DDBJ databases">
        <title>Characterization of isolates of Eisenbergiella tayi derived from blood cultures, using whole genome sequencing.</title>
        <authorList>
            <person name="Burdz T."/>
            <person name="Wiebe D."/>
            <person name="Huynh C."/>
            <person name="Bernard K."/>
        </authorList>
    </citation>
    <scope>NUCLEOTIDE SEQUENCE [LARGE SCALE GENOMIC DNA]</scope>
    <source>
        <strain evidence="8 9">NML 120489</strain>
    </source>
</reference>
<dbReference type="PATRIC" id="fig|1432052.3.peg.6247"/>
<dbReference type="EMBL" id="MCGI01000006">
    <property type="protein sequence ID" value="ODM08319.1"/>
    <property type="molecule type" value="Genomic_DNA"/>
</dbReference>
<comment type="caution">
    <text evidence="8">The sequence shown here is derived from an EMBL/GenBank/DDBJ whole genome shotgun (WGS) entry which is preliminary data.</text>
</comment>
<dbReference type="InterPro" id="IPR010810">
    <property type="entry name" value="Flagellin_hook_IN_motif"/>
</dbReference>
<feature type="domain" description="Flagellar hook-associated protein 2 N-terminal" evidence="6">
    <location>
        <begin position="27"/>
        <end position="129"/>
    </location>
</feature>
<evidence type="ECO:0000313" key="8">
    <source>
        <dbReference type="EMBL" id="ODM08319.1"/>
    </source>
</evidence>
<keyword evidence="8" id="KW-0966">Cell projection</keyword>
<evidence type="ECO:0000313" key="9">
    <source>
        <dbReference type="Proteomes" id="UP000095003"/>
    </source>
</evidence>
<feature type="coiled-coil region" evidence="5">
    <location>
        <begin position="753"/>
        <end position="780"/>
    </location>
</feature>
<dbReference type="PANTHER" id="PTHR30288">
    <property type="entry name" value="FLAGELLAR CAP/ASSEMBLY PROTEIN FLID"/>
    <property type="match status" value="1"/>
</dbReference>
<evidence type="ECO:0000256" key="1">
    <source>
        <dbReference type="ARBA" id="ARBA00009764"/>
    </source>
</evidence>
<dbReference type="RefSeq" id="WP_009250540.1">
    <property type="nucleotide sequence ID" value="NZ_CABMHK010000138.1"/>
</dbReference>
<proteinExistence type="inferred from homology"/>
<dbReference type="InterPro" id="IPR010809">
    <property type="entry name" value="FliD_C"/>
</dbReference>
<keyword evidence="5" id="KW-0964">Secreted</keyword>
<accession>A0A1E3AI83</accession>
<comment type="subcellular location">
    <subcellularLocation>
        <location evidence="5">Secreted</location>
    </subcellularLocation>
    <subcellularLocation>
        <location evidence="5">Bacterial flagellum</location>
    </subcellularLocation>
</comment>
<evidence type="ECO:0000259" key="6">
    <source>
        <dbReference type="Pfam" id="PF02465"/>
    </source>
</evidence>
<name>A0A1E3AI83_9FIRM</name>
<protein>
    <recommendedName>
        <fullName evidence="5">Flagellar hook-associated protein 2</fullName>
        <shortName evidence="5">HAP2</shortName>
    </recommendedName>
    <alternativeName>
        <fullName evidence="5">Flagellar cap protein</fullName>
    </alternativeName>
</protein>